<organism evidence="2 3">
    <name type="scientific">Coemansia brasiliensis</name>
    <dbReference type="NCBI Taxonomy" id="2650707"/>
    <lineage>
        <taxon>Eukaryota</taxon>
        <taxon>Fungi</taxon>
        <taxon>Fungi incertae sedis</taxon>
        <taxon>Zoopagomycota</taxon>
        <taxon>Kickxellomycotina</taxon>
        <taxon>Kickxellomycetes</taxon>
        <taxon>Kickxellales</taxon>
        <taxon>Kickxellaceae</taxon>
        <taxon>Coemansia</taxon>
    </lineage>
</organism>
<reference evidence="2" key="1">
    <citation type="submission" date="2022-07" db="EMBL/GenBank/DDBJ databases">
        <title>Phylogenomic reconstructions and comparative analyses of Kickxellomycotina fungi.</title>
        <authorList>
            <person name="Reynolds N.K."/>
            <person name="Stajich J.E."/>
            <person name="Barry K."/>
            <person name="Grigoriev I.V."/>
            <person name="Crous P."/>
            <person name="Smith M.E."/>
        </authorList>
    </citation>
    <scope>NUCLEOTIDE SEQUENCE</scope>
    <source>
        <strain evidence="2">NRRL 1566</strain>
    </source>
</reference>
<feature type="compositionally biased region" description="Acidic residues" evidence="1">
    <location>
        <begin position="304"/>
        <end position="325"/>
    </location>
</feature>
<gene>
    <name evidence="2" type="ORF">IWW36_002456</name>
</gene>
<feature type="compositionally biased region" description="Low complexity" evidence="1">
    <location>
        <begin position="262"/>
        <end position="276"/>
    </location>
</feature>
<feature type="region of interest" description="Disordered" evidence="1">
    <location>
        <begin position="757"/>
        <end position="786"/>
    </location>
</feature>
<proteinExistence type="predicted"/>
<evidence type="ECO:0008006" key="4">
    <source>
        <dbReference type="Google" id="ProtNLM"/>
    </source>
</evidence>
<evidence type="ECO:0000313" key="2">
    <source>
        <dbReference type="EMBL" id="KAJ2849689.1"/>
    </source>
</evidence>
<dbReference type="EMBL" id="JANBUW010000064">
    <property type="protein sequence ID" value="KAJ2849689.1"/>
    <property type="molecule type" value="Genomic_DNA"/>
</dbReference>
<feature type="compositionally biased region" description="Low complexity" evidence="1">
    <location>
        <begin position="142"/>
        <end position="154"/>
    </location>
</feature>
<accession>A0A9W8LY46</accession>
<feature type="compositionally biased region" description="Acidic residues" evidence="1">
    <location>
        <begin position="240"/>
        <end position="261"/>
    </location>
</feature>
<feature type="region of interest" description="Disordered" evidence="1">
    <location>
        <begin position="298"/>
        <end position="338"/>
    </location>
</feature>
<feature type="region of interest" description="Disordered" evidence="1">
    <location>
        <begin position="224"/>
        <end position="277"/>
    </location>
</feature>
<feature type="region of interest" description="Disordered" evidence="1">
    <location>
        <begin position="137"/>
        <end position="159"/>
    </location>
</feature>
<sequence length="790" mass="84492">MRLAGASNPLQTIAWASAEPPSYSSHQYTSAHHPDGENDSMATKTPSTALASSNSSTADDAAPLDHALASADKLLVVNQYLLRRIRKLELTNQIIKEAYTEVNEILEAERHYNTTQIQALRRKHDEDLEELANAYKERTQTARSSSAQSFLSSASDDEDGYSFKPGFSTTLSGPNSATAALGGSASSTTSPLMGSSAEQQSRPTLQRSVSDTVFMATSTSLSIEFKEPASENGLNNEGSDSSDNDELNVVFENDDTWDSDSDGSSASEFSDGSDSDTGVEFTAELVRRMHEANAVTLYSSDSESGYDDESDYMSDNMSDAEDDESTPAYEPSQHISPNDYAFVDPVQAVLSRYYSQSGRLSHAADIEDAVLDTIGDSSESGIKDSEASEFFHGACESRSTDARSSSLLSLPRQEKSMEEVEMEHNALLPADQRLAKFIHRASSHLQQGARGGLSLGFMLHNLEVQAEKFASNHASVLCAFVETLYRLAETMATAGTAANAANQPRPALSKRQRDGLGPLQQAVARIVQLLHTFIAAPEDQQLILQQLEALSEANSSVRLLKHVVLLRVLYENELIDRGSIIRWYTSLPGSEESEGNSQADATRITRGKTLREYASSLIIELATEDTGLTSSGSSNGTPAASALTAAAMEELHQQIQQASGNTSIGSSSANISTPCLANLSGNNTRSLTPVSDENLVNQSAVSGSHDVVNSKLLGPRGLTSTSYVSVMCRTSSALSLGRSSVARRLSLESVAGTLAASISGDTSSNSSSNHAQPSMVANEVKPTKQVTFSC</sequence>
<name>A0A9W8LY46_9FUNG</name>
<feature type="compositionally biased region" description="Polar residues" evidence="1">
    <location>
        <begin position="191"/>
        <end position="209"/>
    </location>
</feature>
<evidence type="ECO:0000256" key="1">
    <source>
        <dbReference type="SAM" id="MobiDB-lite"/>
    </source>
</evidence>
<feature type="region of interest" description="Disordered" evidence="1">
    <location>
        <begin position="174"/>
        <end position="209"/>
    </location>
</feature>
<feature type="compositionally biased region" description="Low complexity" evidence="1">
    <location>
        <begin position="176"/>
        <end position="190"/>
    </location>
</feature>
<feature type="compositionally biased region" description="Low complexity" evidence="1">
    <location>
        <begin position="757"/>
        <end position="774"/>
    </location>
</feature>
<comment type="caution">
    <text evidence="2">The sequence shown here is derived from an EMBL/GenBank/DDBJ whole genome shotgun (WGS) entry which is preliminary data.</text>
</comment>
<dbReference type="AlphaFoldDB" id="A0A9W8LY46"/>
<dbReference type="Proteomes" id="UP001139887">
    <property type="component" value="Unassembled WGS sequence"/>
</dbReference>
<dbReference type="Gene3D" id="1.25.40.180">
    <property type="match status" value="1"/>
</dbReference>
<keyword evidence="3" id="KW-1185">Reference proteome</keyword>
<evidence type="ECO:0000313" key="3">
    <source>
        <dbReference type="Proteomes" id="UP001139887"/>
    </source>
</evidence>
<feature type="region of interest" description="Disordered" evidence="1">
    <location>
        <begin position="21"/>
        <end position="60"/>
    </location>
</feature>
<protein>
    <recommendedName>
        <fullName evidence="4">W2 domain-containing protein</fullName>
    </recommendedName>
</protein>
<dbReference type="OrthoDB" id="5569827at2759"/>
<feature type="compositionally biased region" description="Low complexity" evidence="1">
    <location>
        <begin position="47"/>
        <end position="60"/>
    </location>
</feature>